<dbReference type="InterPro" id="IPR036380">
    <property type="entry name" value="Isochorismatase-like_sf"/>
</dbReference>
<comment type="caution">
    <text evidence="3">The sequence shown here is derived from an EMBL/GenBank/DDBJ whole genome shotgun (WGS) entry which is preliminary data.</text>
</comment>
<dbReference type="GO" id="GO:0016787">
    <property type="term" value="F:hydrolase activity"/>
    <property type="evidence" value="ECO:0007669"/>
    <property type="project" value="UniProtKB-KW"/>
</dbReference>
<gene>
    <name evidence="3" type="ORF">HMPREF9451_00739</name>
</gene>
<sequence length="189" mass="21035">MIDPSSTALIMIDMQNGFINEASPLCIAGAKKSIPACRRVLEYARENVVPVYHVVRRYAADGSDVEPCRYDIWKDERPLSDACPEEIGSLEPAELAPLADEVTVVKPRFSAFFQTDLHARLQKQGIDTLLLTGTTTPNCIRSTCYDALSYNYDVIVVEDATSSRNEDVQRANMEDMAFIGARIIRSVDL</sequence>
<name>K0Z9J0_9ACTN</name>
<protein>
    <recommendedName>
        <fullName evidence="2">Isochorismatase-like domain-containing protein</fullName>
    </recommendedName>
</protein>
<dbReference type="SUPFAM" id="SSF52499">
    <property type="entry name" value="Isochorismatase-like hydrolases"/>
    <property type="match status" value="1"/>
</dbReference>
<dbReference type="InParanoid" id="K0Z9J0"/>
<dbReference type="Pfam" id="PF00857">
    <property type="entry name" value="Isochorismatase"/>
    <property type="match status" value="1"/>
</dbReference>
<dbReference type="InterPro" id="IPR050272">
    <property type="entry name" value="Isochorismatase-like_hydrls"/>
</dbReference>
<feature type="domain" description="Isochorismatase-like" evidence="2">
    <location>
        <begin position="7"/>
        <end position="185"/>
    </location>
</feature>
<dbReference type="PANTHER" id="PTHR43540">
    <property type="entry name" value="PEROXYUREIDOACRYLATE/UREIDOACRYLATE AMIDOHYDROLASE-RELATED"/>
    <property type="match status" value="1"/>
</dbReference>
<dbReference type="PATRIC" id="fig|742818.3.peg.786"/>
<evidence type="ECO:0000256" key="1">
    <source>
        <dbReference type="ARBA" id="ARBA00022801"/>
    </source>
</evidence>
<accession>K0Z9J0</accession>
<reference evidence="3 4" key="1">
    <citation type="submission" date="2012-08" db="EMBL/GenBank/DDBJ databases">
        <title>The Genome Sequence of Slackia piriformis YIT 12062.</title>
        <authorList>
            <consortium name="The Broad Institute Genome Sequencing Platform"/>
            <person name="Earl A."/>
            <person name="Ward D."/>
            <person name="Feldgarden M."/>
            <person name="Gevers D."/>
            <person name="Morotomi M."/>
            <person name="Walker B."/>
            <person name="Young S.K."/>
            <person name="Zeng Q."/>
            <person name="Gargeya S."/>
            <person name="Fitzgerald M."/>
            <person name="Haas B."/>
            <person name="Abouelleil A."/>
            <person name="Alvarado L."/>
            <person name="Arachchi H.M."/>
            <person name="Berlin A.M."/>
            <person name="Chapman S.B."/>
            <person name="Goldberg J."/>
            <person name="Griggs A."/>
            <person name="Gujja S."/>
            <person name="Hansen M."/>
            <person name="Howarth C."/>
            <person name="Imamovic A."/>
            <person name="Larimer J."/>
            <person name="McCowen C."/>
            <person name="Montmayeur A."/>
            <person name="Murphy C."/>
            <person name="Neiman D."/>
            <person name="Pearson M."/>
            <person name="Priest M."/>
            <person name="Roberts A."/>
            <person name="Saif S."/>
            <person name="Shea T."/>
            <person name="Sisk P."/>
            <person name="Sykes S."/>
            <person name="Wortman J."/>
            <person name="Nusbaum C."/>
            <person name="Birren B."/>
        </authorList>
    </citation>
    <scope>NUCLEOTIDE SEQUENCE [LARGE SCALE GENOMIC DNA]</scope>
    <source>
        <strain evidence="3 4">YIT 12062</strain>
    </source>
</reference>
<dbReference type="eggNOG" id="COG1335">
    <property type="taxonomic scope" value="Bacteria"/>
</dbReference>
<dbReference type="CDD" id="cd00431">
    <property type="entry name" value="cysteine_hydrolases"/>
    <property type="match status" value="1"/>
</dbReference>
<keyword evidence="4" id="KW-1185">Reference proteome</keyword>
<keyword evidence="1" id="KW-0378">Hydrolase</keyword>
<dbReference type="RefSeq" id="WP_009138962.1">
    <property type="nucleotide sequence ID" value="NZ_JH815198.1"/>
</dbReference>
<evidence type="ECO:0000259" key="2">
    <source>
        <dbReference type="Pfam" id="PF00857"/>
    </source>
</evidence>
<dbReference type="PANTHER" id="PTHR43540:SF6">
    <property type="entry name" value="ISOCHORISMATASE-LIKE DOMAIN-CONTAINING PROTEIN"/>
    <property type="match status" value="1"/>
</dbReference>
<dbReference type="OrthoDB" id="9814140at2"/>
<evidence type="ECO:0000313" key="3">
    <source>
        <dbReference type="EMBL" id="EJZ84030.1"/>
    </source>
</evidence>
<dbReference type="EMBL" id="ADMD01000006">
    <property type="protein sequence ID" value="EJZ84030.1"/>
    <property type="molecule type" value="Genomic_DNA"/>
</dbReference>
<organism evidence="3 4">
    <name type="scientific">Slackia piriformis YIT 12062</name>
    <dbReference type="NCBI Taxonomy" id="742818"/>
    <lineage>
        <taxon>Bacteria</taxon>
        <taxon>Bacillati</taxon>
        <taxon>Actinomycetota</taxon>
        <taxon>Coriobacteriia</taxon>
        <taxon>Eggerthellales</taxon>
        <taxon>Eggerthellaceae</taxon>
        <taxon>Slackia</taxon>
    </lineage>
</organism>
<dbReference type="Proteomes" id="UP000006069">
    <property type="component" value="Unassembled WGS sequence"/>
</dbReference>
<dbReference type="InterPro" id="IPR000868">
    <property type="entry name" value="Isochorismatase-like_dom"/>
</dbReference>
<dbReference type="Gene3D" id="3.40.50.850">
    <property type="entry name" value="Isochorismatase-like"/>
    <property type="match status" value="1"/>
</dbReference>
<proteinExistence type="predicted"/>
<dbReference type="HOGENOM" id="CLU_068979_8_4_11"/>
<dbReference type="AlphaFoldDB" id="K0Z9J0"/>
<evidence type="ECO:0000313" key="4">
    <source>
        <dbReference type="Proteomes" id="UP000006069"/>
    </source>
</evidence>